<evidence type="ECO:0000313" key="2">
    <source>
        <dbReference type="Proteomes" id="UP000614410"/>
    </source>
</evidence>
<dbReference type="EMBL" id="JAEKNN010000040">
    <property type="protein sequence ID" value="MBJ7609391.1"/>
    <property type="molecule type" value="Genomic_DNA"/>
</dbReference>
<comment type="caution">
    <text evidence="1">The sequence shown here is derived from an EMBL/GenBank/DDBJ whole genome shotgun (WGS) entry which is preliminary data.</text>
</comment>
<gene>
    <name evidence="1" type="ORF">JF887_08170</name>
</gene>
<evidence type="ECO:0000313" key="1">
    <source>
        <dbReference type="EMBL" id="MBJ7609391.1"/>
    </source>
</evidence>
<name>A0A934KIH0_9BACT</name>
<proteinExistence type="predicted"/>
<dbReference type="AlphaFoldDB" id="A0A934KIH0"/>
<protein>
    <submittedName>
        <fullName evidence="1">Uncharacterized protein</fullName>
    </submittedName>
</protein>
<reference evidence="1 2" key="1">
    <citation type="submission" date="2020-10" db="EMBL/GenBank/DDBJ databases">
        <title>Ca. Dormibacterota MAGs.</title>
        <authorList>
            <person name="Montgomery K."/>
        </authorList>
    </citation>
    <scope>NUCLEOTIDE SEQUENCE [LARGE SCALE GENOMIC DNA]</scope>
    <source>
        <strain evidence="1">Mitchell_Peninsula_5</strain>
    </source>
</reference>
<organism evidence="1 2">
    <name type="scientific">Candidatus Amunia macphersoniae</name>
    <dbReference type="NCBI Taxonomy" id="3127014"/>
    <lineage>
        <taxon>Bacteria</taxon>
        <taxon>Bacillati</taxon>
        <taxon>Candidatus Dormiibacterota</taxon>
        <taxon>Candidatus Dormibacteria</taxon>
        <taxon>Candidatus Aeolococcales</taxon>
        <taxon>Candidatus Aeolococcaceae</taxon>
        <taxon>Candidatus Amunia</taxon>
    </lineage>
</organism>
<sequence>MQVRRLRRAALSVTDAQAGLLFAEEKWNLRILNAVLWKPMGFNQLCRFLVGISPTPWPDAWTGWRRWASSTAA</sequence>
<dbReference type="Proteomes" id="UP000614410">
    <property type="component" value="Unassembled WGS sequence"/>
</dbReference>
<accession>A0A934KIH0</accession>